<name>A0A5B7YGM1_9ALTE</name>
<dbReference type="Proteomes" id="UP000304912">
    <property type="component" value="Chromosome"/>
</dbReference>
<gene>
    <name evidence="1" type="ORF">FBQ74_14860</name>
</gene>
<dbReference type="AlphaFoldDB" id="A0A5B7YGM1"/>
<proteinExistence type="predicted"/>
<dbReference type="OrthoDB" id="8612466at2"/>
<accession>A0A5B7YGM1</accession>
<evidence type="ECO:0000313" key="2">
    <source>
        <dbReference type="Proteomes" id="UP000304912"/>
    </source>
</evidence>
<protein>
    <submittedName>
        <fullName evidence="1">Uncharacterized protein</fullName>
    </submittedName>
</protein>
<organism evidence="1 2">
    <name type="scientific">Salinimonas iocasae</name>
    <dbReference type="NCBI Taxonomy" id="2572577"/>
    <lineage>
        <taxon>Bacteria</taxon>
        <taxon>Pseudomonadati</taxon>
        <taxon>Pseudomonadota</taxon>
        <taxon>Gammaproteobacteria</taxon>
        <taxon>Alteromonadales</taxon>
        <taxon>Alteromonadaceae</taxon>
        <taxon>Alteromonas/Salinimonas group</taxon>
        <taxon>Salinimonas</taxon>
    </lineage>
</organism>
<dbReference type="RefSeq" id="WP_139757404.1">
    <property type="nucleotide sequence ID" value="NZ_CP039852.1"/>
</dbReference>
<reference evidence="1 2" key="1">
    <citation type="submission" date="2019-04" db="EMBL/GenBank/DDBJ databases">
        <title>Salinimonas iocasae sp. nov., a halophilic bacterium isolated from the outer tube casing of tubeworms in Okinawa Trough.</title>
        <authorList>
            <person name="Zhang H."/>
            <person name="Wang H."/>
            <person name="Li C."/>
        </authorList>
    </citation>
    <scope>NUCLEOTIDE SEQUENCE [LARGE SCALE GENOMIC DNA]</scope>
    <source>
        <strain evidence="1 2">KX18D6</strain>
    </source>
</reference>
<evidence type="ECO:0000313" key="1">
    <source>
        <dbReference type="EMBL" id="QCZ94668.1"/>
    </source>
</evidence>
<dbReference type="KEGG" id="salk:FBQ74_14860"/>
<keyword evidence="2" id="KW-1185">Reference proteome</keyword>
<dbReference type="EMBL" id="CP039852">
    <property type="protein sequence ID" value="QCZ94668.1"/>
    <property type="molecule type" value="Genomic_DNA"/>
</dbReference>
<sequence>MDSRPKENGVNDYPVSGDIKLLYAKMKFRRKIYIKVYQDRFVSRKFGEEHEEITLCNELSNSRTLLGDWRTLESSLVQVLSKHCQLIHKIYKPVLLIHLIPTFEGGYTTSELRLFQELGKSAGAHFCFMCEDKYGPLSNEQIKAVFRVL</sequence>